<dbReference type="GO" id="GO:0012501">
    <property type="term" value="P:programmed cell death"/>
    <property type="evidence" value="ECO:0007669"/>
    <property type="project" value="UniProtKB-KW"/>
</dbReference>
<name>A0A1S3EXG0_DIPOR</name>
<evidence type="ECO:0000259" key="22">
    <source>
        <dbReference type="PROSITE" id="PS50209"/>
    </source>
</evidence>
<dbReference type="SUPFAM" id="SSF52047">
    <property type="entry name" value="RNI-like"/>
    <property type="match status" value="1"/>
</dbReference>
<dbReference type="GO" id="GO:0045087">
    <property type="term" value="P:innate immune response"/>
    <property type="evidence" value="ECO:0007669"/>
    <property type="project" value="UniProtKB-KW"/>
</dbReference>
<dbReference type="InterPro" id="IPR011029">
    <property type="entry name" value="DEATH-like_dom_sf"/>
</dbReference>
<evidence type="ECO:0000256" key="20">
    <source>
        <dbReference type="ARBA" id="ARBA00029394"/>
    </source>
</evidence>
<keyword evidence="15" id="KW-0395">Inflammatory response</keyword>
<evidence type="ECO:0000256" key="6">
    <source>
        <dbReference type="ARBA" id="ARBA00022590"/>
    </source>
</evidence>
<accession>A0A1S3EXG0</accession>
<dbReference type="InterPro" id="IPR001315">
    <property type="entry name" value="CARD"/>
</dbReference>
<keyword evidence="16" id="KW-1271">Inflammasome</keyword>
<dbReference type="PROSITE" id="PS50209">
    <property type="entry name" value="CARD"/>
    <property type="match status" value="1"/>
</dbReference>
<dbReference type="OrthoDB" id="428577at2759"/>
<sequence>MVKHQPQVKMLRRGPGPENKALYLTTQKARKITSKNQKTKKSFPWKNEYFTQLLLLQKPYPKDQEPLFRKSWHQDEVKERGHLIEIRDLFGPSLDTQGQSPTVILYGSAGIGKSTLARQVRAAWEEGRLYRDLFQHIFFISCKELDQRGISSLAELLENDPAVPEVSIHQIMSRPEQLLFILDGVDELQWTVERKMSSLGLHWSKRQPIYLLLSNLLSRIILPEASLLITARTTALSKLVPILKQPCQVEVLGFSEFSRKEYFYKYFPDESQALKAFSLVESNPELLTLCLVPWVSWLVCTCLKQQMERGEELPLTPQTTTALCLHYLDQNLPAQLLGTHLRGICSLAAEGIRWRKTIFTIDDLRIYDLGQDVISNFIGIGILQDHQSMSYSFTHLCFQEFLATVFFALWDEYPIFQIAEKDLQVEYRRHLLFEEPTIQFLFGLLSEQVTKEMKCITHQLPQMEKQELLYWAQMKSRYQQPFSLKVLHCFYETQDEEFLTQVMQSFSRARMCPRTDMELLVATFCIKFCSHVKRLQLIGPQRQVRRFPGVVLSMWAPLTDTSWKVLFSTLKVSGSLKELDLSGNPLSCSAVQSLCETLRHPQCHLETLRLASCGLTSSCCQDLASVLSNSCRLRELDLRKNDLGDLGVKLLCQRFKHPACQLTFLRLDQTSLSDTEKEELKALEEKRLELLMSTLWKTSELTPTERSDGGEIDNSPTSLKEKKLNSEEDAQLVSELVSYLTAASQTILTGDCLGTEDVFLGPIGPVNTELIDSERHLCCVHFPMAGFYHCPNMGLGFMVSRAVTITIEFCSWDTCLDKTWLQHTWMIAGPLFGIRAEQGTVAAVYLPHFVDLQGEHVDLSQFNVAHFKEEGMLLEKPARVEPRCAVLENPSFSPIGVLLRMIPGARHFIPIICTTLLYYYLSPDEVTLHLYLVPCDCSIQKAIDEEEEKFQFVRIHKPPPLDALYLGSRYVVSGSGKMDIIPQELELCYRSPGVSQLFSEISVSELDSAIRLKMEEKKNRTLIWETLLKPGDLRSPSTLVPPAPKGSLALPHFVDRHRKQLVDRVTSVDSVLDLLHGQILSEEQYEQVRAEDTSPAQMRKLFSFSRSWNWTCKDQLYQALNETHPHLIRELLEKS</sequence>
<dbReference type="GeneID" id="105983311"/>
<evidence type="ECO:0000256" key="18">
    <source>
        <dbReference type="ARBA" id="ARBA00024315"/>
    </source>
</evidence>
<dbReference type="Gene3D" id="3.80.10.10">
    <property type="entry name" value="Ribonuclease Inhibitor"/>
    <property type="match status" value="1"/>
</dbReference>
<dbReference type="SMART" id="SM00368">
    <property type="entry name" value="LRR_RI"/>
    <property type="match status" value="3"/>
</dbReference>
<reference evidence="26" key="1">
    <citation type="submission" date="2025-08" db="UniProtKB">
        <authorList>
            <consortium name="RefSeq"/>
        </authorList>
    </citation>
    <scope>IDENTIFICATION</scope>
    <source>
        <tissue evidence="26">Kidney</tissue>
    </source>
</reference>
<keyword evidence="12" id="KW-0067">ATP-binding</keyword>
<dbReference type="InterPro" id="IPR001611">
    <property type="entry name" value="Leu-rich_rpt"/>
</dbReference>
<dbReference type="Pfam" id="PF23679">
    <property type="entry name" value="UPA-FIIND"/>
    <property type="match status" value="1"/>
</dbReference>
<evidence type="ECO:0000256" key="9">
    <source>
        <dbReference type="ARBA" id="ARBA00022737"/>
    </source>
</evidence>
<dbReference type="KEGG" id="dord:105983311"/>
<dbReference type="GO" id="GO:0008233">
    <property type="term" value="F:peptidase activity"/>
    <property type="evidence" value="ECO:0007669"/>
    <property type="project" value="UniProtKB-KW"/>
</dbReference>
<protein>
    <submittedName>
        <fullName evidence="26">NACHT, LRR and PYD domains-containing protein 1-like</fullName>
    </submittedName>
</protein>
<dbReference type="SUPFAM" id="SSF52540">
    <property type="entry name" value="P-loop containing nucleoside triphosphate hydrolases"/>
    <property type="match status" value="1"/>
</dbReference>
<dbReference type="GO" id="GO:0005634">
    <property type="term" value="C:nucleus"/>
    <property type="evidence" value="ECO:0007669"/>
    <property type="project" value="UniProtKB-SubCell"/>
</dbReference>
<dbReference type="InterPro" id="IPR041267">
    <property type="entry name" value="NLRP_HD2"/>
</dbReference>
<evidence type="ECO:0000256" key="16">
    <source>
        <dbReference type="ARBA" id="ARBA00023233"/>
    </source>
</evidence>
<dbReference type="InterPro" id="IPR027417">
    <property type="entry name" value="P-loop_NTPase"/>
</dbReference>
<keyword evidence="8" id="KW-0645">Protease</keyword>
<keyword evidence="5" id="KW-0399">Innate immunity</keyword>
<comment type="subcellular location">
    <subcellularLocation>
        <location evidence="1">Inflammasome</location>
    </subcellularLocation>
    <subcellularLocation>
        <location evidence="2">Nucleus</location>
    </subcellularLocation>
</comment>
<evidence type="ECO:0000256" key="13">
    <source>
        <dbReference type="ARBA" id="ARBA00022843"/>
    </source>
</evidence>
<dbReference type="GO" id="GO:0061702">
    <property type="term" value="C:canonical inflammasome complex"/>
    <property type="evidence" value="ECO:0007669"/>
    <property type="project" value="UniProtKB-SubCell"/>
</dbReference>
<dbReference type="RefSeq" id="XP_012868600.1">
    <property type="nucleotide sequence ID" value="XM_013013146.1"/>
</dbReference>
<evidence type="ECO:0000256" key="11">
    <source>
        <dbReference type="ARBA" id="ARBA00022801"/>
    </source>
</evidence>
<dbReference type="Pfam" id="PF17779">
    <property type="entry name" value="WHD_NOD2"/>
    <property type="match status" value="1"/>
</dbReference>
<keyword evidence="9" id="KW-0677">Repeat</keyword>
<dbReference type="InParanoid" id="A0A1S3EXG0"/>
<organism evidence="25 26">
    <name type="scientific">Dipodomys ordii</name>
    <name type="common">Ord's kangaroo rat</name>
    <dbReference type="NCBI Taxonomy" id="10020"/>
    <lineage>
        <taxon>Eukaryota</taxon>
        <taxon>Metazoa</taxon>
        <taxon>Chordata</taxon>
        <taxon>Craniata</taxon>
        <taxon>Vertebrata</taxon>
        <taxon>Euteleostomi</taxon>
        <taxon>Mammalia</taxon>
        <taxon>Eutheria</taxon>
        <taxon>Euarchontoglires</taxon>
        <taxon>Glires</taxon>
        <taxon>Rodentia</taxon>
        <taxon>Castorimorpha</taxon>
        <taxon>Heteromyidae</taxon>
        <taxon>Dipodomyinae</taxon>
        <taxon>Dipodomys</taxon>
    </lineage>
</organism>
<dbReference type="AlphaFoldDB" id="A0A1S3EXG0"/>
<dbReference type="GO" id="GO:0005524">
    <property type="term" value="F:ATP binding"/>
    <property type="evidence" value="ECO:0007669"/>
    <property type="project" value="UniProtKB-KW"/>
</dbReference>
<keyword evidence="4" id="KW-0963">Cytoplasm</keyword>
<evidence type="ECO:0000256" key="2">
    <source>
        <dbReference type="ARBA" id="ARBA00004123"/>
    </source>
</evidence>
<evidence type="ECO:0000313" key="25">
    <source>
        <dbReference type="Proteomes" id="UP000081671"/>
    </source>
</evidence>
<keyword evidence="13" id="KW-0832">Ubl conjugation</keyword>
<keyword evidence="10" id="KW-0547">Nucleotide-binding</keyword>
<dbReference type="Pfam" id="PF17776">
    <property type="entry name" value="NLRC4_HD2"/>
    <property type="match status" value="1"/>
</dbReference>
<dbReference type="Pfam" id="PF00619">
    <property type="entry name" value="CARD"/>
    <property type="match status" value="1"/>
</dbReference>
<dbReference type="FunCoup" id="A0A1S3EXG0">
    <property type="interactions" value="604"/>
</dbReference>
<keyword evidence="7" id="KW-0433">Leucine-rich repeat</keyword>
<feature type="region of interest" description="Disordered" evidence="21">
    <location>
        <begin position="702"/>
        <end position="724"/>
    </location>
</feature>
<comment type="function">
    <text evidence="18">Constitutes the active part of the Nlrp1a inflammasome. In absence of pathogens and other damage-associated signals, interacts with the N-terminal part of Nlrp1a (NACHT, LRR and PYD domains-containing protein 1a, N-terminus), preventing activation of the Nlrp1a inflammasome. In response to pathogen-associated signals, the N-terminal part of Nlrp1a is degraded by the proteasome, releasing this form, which polymerizes to form the Nlrp1a inflammasome complex: the Nlrp1a inflammasome complex then directly recruits pro-caspase-1 (proCASP1) and promotes caspase-1 (CASP1) activation, leading to gasdermin-D (GSDMD) cleavage and subsequent pyroptosis.</text>
</comment>
<evidence type="ECO:0000256" key="14">
    <source>
        <dbReference type="ARBA" id="ARBA00022859"/>
    </source>
</evidence>
<dbReference type="InterPro" id="IPR007111">
    <property type="entry name" value="NACHT_NTPase"/>
</dbReference>
<evidence type="ECO:0000256" key="19">
    <source>
        <dbReference type="ARBA" id="ARBA00024369"/>
    </source>
</evidence>
<dbReference type="GO" id="GO:0006954">
    <property type="term" value="P:inflammatory response"/>
    <property type="evidence" value="ECO:0007669"/>
    <property type="project" value="UniProtKB-KW"/>
</dbReference>
<feature type="domain" description="NACHT" evidence="23">
    <location>
        <begin position="101"/>
        <end position="409"/>
    </location>
</feature>
<dbReference type="PRINTS" id="PR00364">
    <property type="entry name" value="DISEASERSIST"/>
</dbReference>
<dbReference type="PANTHER" id="PTHR46985:SF3">
    <property type="entry name" value="NACHT, LRR AND PYD DOMAINS-CONTAINING PROTEIN 1"/>
    <property type="match status" value="1"/>
</dbReference>
<dbReference type="InterPro" id="IPR032675">
    <property type="entry name" value="LRR_dom_sf"/>
</dbReference>
<evidence type="ECO:0000313" key="26">
    <source>
        <dbReference type="RefSeq" id="XP_012868600.1"/>
    </source>
</evidence>
<evidence type="ECO:0000256" key="7">
    <source>
        <dbReference type="ARBA" id="ARBA00022614"/>
    </source>
</evidence>
<dbReference type="PROSITE" id="PS51830">
    <property type="entry name" value="FIIND"/>
    <property type="match status" value="1"/>
</dbReference>
<evidence type="ECO:0000256" key="15">
    <source>
        <dbReference type="ARBA" id="ARBA00023198"/>
    </source>
</evidence>
<dbReference type="Pfam" id="PF00560">
    <property type="entry name" value="LRR_1"/>
    <property type="match status" value="1"/>
</dbReference>
<keyword evidence="25" id="KW-1185">Reference proteome</keyword>
<dbReference type="Pfam" id="PF05729">
    <property type="entry name" value="NACHT"/>
    <property type="match status" value="1"/>
</dbReference>
<dbReference type="InterPro" id="IPR025307">
    <property type="entry name" value="FIIND_dom"/>
</dbReference>
<dbReference type="InterPro" id="IPR041075">
    <property type="entry name" value="NOD1/2_WH"/>
</dbReference>
<evidence type="ECO:0000256" key="17">
    <source>
        <dbReference type="ARBA" id="ARBA00023242"/>
    </source>
</evidence>
<dbReference type="GO" id="GO:0042981">
    <property type="term" value="P:regulation of apoptotic process"/>
    <property type="evidence" value="ECO:0007669"/>
    <property type="project" value="InterPro"/>
</dbReference>
<dbReference type="Proteomes" id="UP000081671">
    <property type="component" value="Unplaced"/>
</dbReference>
<dbReference type="SUPFAM" id="SSF47986">
    <property type="entry name" value="DEATH domain"/>
    <property type="match status" value="1"/>
</dbReference>
<feature type="domain" description="CARD" evidence="22">
    <location>
        <begin position="1052"/>
        <end position="1135"/>
    </location>
</feature>
<comment type="subunit">
    <text evidence="19">Interacts with the C-terminal part of Nlrp1a (NACHT, LRR and PYD domains-containing protein 1a, C-terminus) in absence of pathogens and other damage-associated signals.</text>
</comment>
<evidence type="ECO:0000256" key="4">
    <source>
        <dbReference type="ARBA" id="ARBA00022490"/>
    </source>
</evidence>
<dbReference type="FunFam" id="3.40.50.300:FF:000897">
    <property type="entry name" value="NLR family pyrin domain containing 1"/>
    <property type="match status" value="1"/>
</dbReference>
<keyword evidence="17" id="KW-0539">Nucleus</keyword>
<dbReference type="PROSITE" id="PS50837">
    <property type="entry name" value="NACHT"/>
    <property type="match status" value="1"/>
</dbReference>
<proteinExistence type="inferred from homology"/>
<comment type="function">
    <text evidence="20">Constitutes the precursor of the Nlrp1a inflammasome, which mediates autoproteolytic processing within the FIIND domain to generate the N-terminal and C-terminal parts, which are associated non-covalently in absence of pathogens and other damage-associated signals.</text>
</comment>
<evidence type="ECO:0000259" key="24">
    <source>
        <dbReference type="PROSITE" id="PS51830"/>
    </source>
</evidence>
<keyword evidence="14" id="KW-0391">Immunity</keyword>
<evidence type="ECO:0000256" key="5">
    <source>
        <dbReference type="ARBA" id="ARBA00022588"/>
    </source>
</evidence>
<gene>
    <name evidence="26" type="primary">LOC105983311</name>
</gene>
<dbReference type="Gene3D" id="1.10.533.10">
    <property type="entry name" value="Death Domain, Fas"/>
    <property type="match status" value="1"/>
</dbReference>
<feature type="domain" description="FIIND" evidence="24">
    <location>
        <begin position="759"/>
        <end position="1042"/>
    </location>
</feature>
<dbReference type="InterPro" id="IPR051249">
    <property type="entry name" value="NLRP_Inflammasome"/>
</dbReference>
<dbReference type="CDD" id="cd08330">
    <property type="entry name" value="CARD_ASC_NALP1"/>
    <property type="match status" value="1"/>
</dbReference>
<dbReference type="GO" id="GO:0006508">
    <property type="term" value="P:proteolysis"/>
    <property type="evidence" value="ECO:0007669"/>
    <property type="project" value="UniProtKB-KW"/>
</dbReference>
<evidence type="ECO:0000259" key="23">
    <source>
        <dbReference type="PROSITE" id="PS50837"/>
    </source>
</evidence>
<dbReference type="InterPro" id="IPR033516">
    <property type="entry name" value="CARD8/ASC/NALP1_CARD"/>
</dbReference>
<dbReference type="Pfam" id="PF13516">
    <property type="entry name" value="LRR_6"/>
    <property type="match status" value="1"/>
</dbReference>
<evidence type="ECO:0000256" key="1">
    <source>
        <dbReference type="ARBA" id="ARBA00004110"/>
    </source>
</evidence>
<dbReference type="FunFam" id="1.10.533.10:FF:000013">
    <property type="entry name" value="Apoptosis-associated speck-like protein containing a CARD"/>
    <property type="match status" value="1"/>
</dbReference>
<evidence type="ECO:0000256" key="3">
    <source>
        <dbReference type="ARBA" id="ARBA00008665"/>
    </source>
</evidence>
<keyword evidence="11" id="KW-0378">Hydrolase</keyword>
<comment type="similarity">
    <text evidence="3">Belongs to the NLRP family.</text>
</comment>
<dbReference type="Pfam" id="PF13553">
    <property type="entry name" value="FIIND"/>
    <property type="match status" value="1"/>
</dbReference>
<keyword evidence="6" id="KW-1210">Necrosis</keyword>
<evidence type="ECO:0000256" key="12">
    <source>
        <dbReference type="ARBA" id="ARBA00022840"/>
    </source>
</evidence>
<evidence type="ECO:0000256" key="8">
    <source>
        <dbReference type="ARBA" id="ARBA00022670"/>
    </source>
</evidence>
<dbReference type="PANTHER" id="PTHR46985">
    <property type="entry name" value="NACHT, LRR AND PYD DOMAINS-CONTAINING PROTEIN 1"/>
    <property type="match status" value="1"/>
</dbReference>
<evidence type="ECO:0000256" key="21">
    <source>
        <dbReference type="SAM" id="MobiDB-lite"/>
    </source>
</evidence>
<dbReference type="Gene3D" id="3.40.50.300">
    <property type="entry name" value="P-loop containing nucleotide triphosphate hydrolases"/>
    <property type="match status" value="1"/>
</dbReference>
<evidence type="ECO:0000256" key="10">
    <source>
        <dbReference type="ARBA" id="ARBA00022741"/>
    </source>
</evidence>